<evidence type="ECO:0000256" key="4">
    <source>
        <dbReference type="PROSITE-ProRule" id="PRU00335"/>
    </source>
</evidence>
<dbReference type="Proteomes" id="UP000671399">
    <property type="component" value="Unassembled WGS sequence"/>
</dbReference>
<comment type="caution">
    <text evidence="6">The sequence shown here is derived from an EMBL/GenBank/DDBJ whole genome shotgun (WGS) entry which is preliminary data.</text>
</comment>
<evidence type="ECO:0000256" key="3">
    <source>
        <dbReference type="ARBA" id="ARBA00023163"/>
    </source>
</evidence>
<name>A0ABS3V3Z2_9ACTN</name>
<gene>
    <name evidence="6" type="ORF">JQN83_05720</name>
</gene>
<evidence type="ECO:0000256" key="2">
    <source>
        <dbReference type="ARBA" id="ARBA00023125"/>
    </source>
</evidence>
<keyword evidence="7" id="KW-1185">Reference proteome</keyword>
<dbReference type="InterPro" id="IPR054129">
    <property type="entry name" value="DesT_TetR_C"/>
</dbReference>
<protein>
    <submittedName>
        <fullName evidence="6">TetR/AcrR family transcriptional regulator</fullName>
    </submittedName>
</protein>
<dbReference type="PRINTS" id="PR00455">
    <property type="entry name" value="HTHTETR"/>
</dbReference>
<evidence type="ECO:0000259" key="5">
    <source>
        <dbReference type="PROSITE" id="PS50977"/>
    </source>
</evidence>
<dbReference type="InterPro" id="IPR001647">
    <property type="entry name" value="HTH_TetR"/>
</dbReference>
<dbReference type="InterPro" id="IPR009057">
    <property type="entry name" value="Homeodomain-like_sf"/>
</dbReference>
<dbReference type="RefSeq" id="WP_208565992.1">
    <property type="nucleotide sequence ID" value="NZ_JAGFWR010000002.1"/>
</dbReference>
<organism evidence="6 7">
    <name type="scientific">Micromonospora antibiotica</name>
    <dbReference type="NCBI Taxonomy" id="2807623"/>
    <lineage>
        <taxon>Bacteria</taxon>
        <taxon>Bacillati</taxon>
        <taxon>Actinomycetota</taxon>
        <taxon>Actinomycetes</taxon>
        <taxon>Micromonosporales</taxon>
        <taxon>Micromonosporaceae</taxon>
        <taxon>Micromonospora</taxon>
    </lineage>
</organism>
<evidence type="ECO:0000256" key="1">
    <source>
        <dbReference type="ARBA" id="ARBA00023015"/>
    </source>
</evidence>
<keyword evidence="2 4" id="KW-0238">DNA-binding</keyword>
<dbReference type="Pfam" id="PF00440">
    <property type="entry name" value="TetR_N"/>
    <property type="match status" value="1"/>
</dbReference>
<feature type="domain" description="HTH tetR-type" evidence="5">
    <location>
        <begin position="15"/>
        <end position="75"/>
    </location>
</feature>
<keyword evidence="3" id="KW-0804">Transcription</keyword>
<dbReference type="PANTHER" id="PTHR30055:SF234">
    <property type="entry name" value="HTH-TYPE TRANSCRIPTIONAL REGULATOR BETI"/>
    <property type="match status" value="1"/>
</dbReference>
<evidence type="ECO:0000313" key="6">
    <source>
        <dbReference type="EMBL" id="MBO4160308.1"/>
    </source>
</evidence>
<reference evidence="6 7" key="1">
    <citation type="submission" date="2021-03" db="EMBL/GenBank/DDBJ databases">
        <authorList>
            <person name="Lee D.-H."/>
        </authorList>
    </citation>
    <scope>NUCLEOTIDE SEQUENCE [LARGE SCALE GENOMIC DNA]</scope>
    <source>
        <strain evidence="6 7">MMS20-R2-23</strain>
    </source>
</reference>
<dbReference type="InterPro" id="IPR050109">
    <property type="entry name" value="HTH-type_TetR-like_transc_reg"/>
</dbReference>
<sequence>MSVDTESRRRRLEPDARRGQILACAVRLFGARPYADVSTTDVAREAGVARGLINHYFGTKKQLYLEVVRVMVTVPGVAVERLPAGDLRTRVDASVTWFLDVVSRHRDSWLAAVTAGGMGHDADVARVLTEAEEVAADSVLVAVGLADVTVRRAELRAMIRAYGGLATATAREWLQRGALDRDQVHLLLTATLLTIVEQVYPAVVGPAGAAQAGGAGSGRCTAIGTVSSRAQS</sequence>
<evidence type="ECO:0000313" key="7">
    <source>
        <dbReference type="Proteomes" id="UP000671399"/>
    </source>
</evidence>
<dbReference type="PROSITE" id="PS50977">
    <property type="entry name" value="HTH_TETR_2"/>
    <property type="match status" value="1"/>
</dbReference>
<keyword evidence="1" id="KW-0805">Transcription regulation</keyword>
<dbReference type="SUPFAM" id="SSF46689">
    <property type="entry name" value="Homeodomain-like"/>
    <property type="match status" value="1"/>
</dbReference>
<dbReference type="Pfam" id="PF21943">
    <property type="entry name" value="TetR_C_46"/>
    <property type="match status" value="1"/>
</dbReference>
<proteinExistence type="predicted"/>
<dbReference type="Gene3D" id="1.10.357.10">
    <property type="entry name" value="Tetracycline Repressor, domain 2"/>
    <property type="match status" value="1"/>
</dbReference>
<dbReference type="PANTHER" id="PTHR30055">
    <property type="entry name" value="HTH-TYPE TRANSCRIPTIONAL REGULATOR RUTR"/>
    <property type="match status" value="1"/>
</dbReference>
<feature type="DNA-binding region" description="H-T-H motif" evidence="4">
    <location>
        <begin position="38"/>
        <end position="57"/>
    </location>
</feature>
<accession>A0ABS3V3Z2</accession>
<dbReference type="EMBL" id="JAGFWR010000002">
    <property type="protein sequence ID" value="MBO4160308.1"/>
    <property type="molecule type" value="Genomic_DNA"/>
</dbReference>